<feature type="compositionally biased region" description="Low complexity" evidence="3">
    <location>
        <begin position="1766"/>
        <end position="1781"/>
    </location>
</feature>
<organism evidence="4 5">
    <name type="scientific">Cephus cinctus</name>
    <name type="common">Wheat stem sawfly</name>
    <dbReference type="NCBI Taxonomy" id="211228"/>
    <lineage>
        <taxon>Eukaryota</taxon>
        <taxon>Metazoa</taxon>
        <taxon>Ecdysozoa</taxon>
        <taxon>Arthropoda</taxon>
        <taxon>Hexapoda</taxon>
        <taxon>Insecta</taxon>
        <taxon>Pterygota</taxon>
        <taxon>Neoptera</taxon>
        <taxon>Endopterygota</taxon>
        <taxon>Hymenoptera</taxon>
        <taxon>Cephoidea</taxon>
        <taxon>Cephidae</taxon>
        <taxon>Cephus</taxon>
    </lineage>
</organism>
<feature type="compositionally biased region" description="Polar residues" evidence="3">
    <location>
        <begin position="1302"/>
        <end position="1317"/>
    </location>
</feature>
<gene>
    <name evidence="5" type="primary">LOC107270306</name>
</gene>
<evidence type="ECO:0000256" key="2">
    <source>
        <dbReference type="SAM" id="Coils"/>
    </source>
</evidence>
<feature type="compositionally biased region" description="Low complexity" evidence="3">
    <location>
        <begin position="1128"/>
        <end position="1154"/>
    </location>
</feature>
<feature type="compositionally biased region" description="Polar residues" evidence="3">
    <location>
        <begin position="1174"/>
        <end position="1184"/>
    </location>
</feature>
<evidence type="ECO:0000313" key="4">
    <source>
        <dbReference type="Proteomes" id="UP000694920"/>
    </source>
</evidence>
<keyword evidence="1 2" id="KW-0175">Coiled coil</keyword>
<feature type="compositionally biased region" description="Polar residues" evidence="3">
    <location>
        <begin position="975"/>
        <end position="986"/>
    </location>
</feature>
<feature type="region of interest" description="Disordered" evidence="3">
    <location>
        <begin position="647"/>
        <end position="674"/>
    </location>
</feature>
<feature type="region of interest" description="Disordered" evidence="3">
    <location>
        <begin position="792"/>
        <end position="836"/>
    </location>
</feature>
<feature type="compositionally biased region" description="Low complexity" evidence="3">
    <location>
        <begin position="1867"/>
        <end position="1884"/>
    </location>
</feature>
<feature type="coiled-coil region" evidence="2">
    <location>
        <begin position="1590"/>
        <end position="1634"/>
    </location>
</feature>
<feature type="region of interest" description="Disordered" evidence="3">
    <location>
        <begin position="719"/>
        <end position="738"/>
    </location>
</feature>
<evidence type="ECO:0000313" key="5">
    <source>
        <dbReference type="RefSeq" id="XP_015600684.1"/>
    </source>
</evidence>
<name>A0AAJ7C2X9_CEPCN</name>
<sequence length="1899" mass="206905">MDIRVKKRKLISSRSVATNAGDQYAAPTDVGVGVVGGTRGVAVAKRDTGRIGLNSRAGGGRGGDGGAAGNVGGSGNGDAVGSTGGGVGGGAIARAVRGRTLPRTGGACVRQTENCSALRSAKVPDNKGRTFARIVESVPSTARVSHIKETNWLGSKKNGNVPGSEGIDTRTNGTRIAGKRKWEVDGNTYGAIKVPSKGIINHQQQHRLTERAPGPTPNMAKNVGESKVQLAGAVRQSFLPKPKVFGQSTHFGARKNVTSVDTSINDVAITATSTPAIGPTKSNNTLRKMRRGADGRIINTDENTSPWPRDENIIGGFYYLGDRTKNDVTATNCHDLKPPQRKNTDPVQSNRTYAESDLLDLEADCFGQNSLSIPNRIPNVSPKSSLANSTAITENSNLLNVTFNGQISMIEGHATKNLEIPGVLGKAVTSEQTTKTNDTRKTAVNDTFLSKTHEATKEISPRKSTVLVTNVTYDRTYDKNYDKKYDKTYDKLYDRTRTHDKTYDKTFDRTHDPVRANDKTAKKSLPDCIQLPCIGSLEKVLQSAIKPRGPIFALDDTFLNEKPKRNERSADTKSADRLSLLLERREALMGEKVSVENKVFDLANKNCDSRRFSTNENSILSMSEMDCSFINPQDSIHSSYFKRLDRSDKASKSSGSASPKKSVDPQGQKNEASRRETYCLVKPLNDTGVSLIDMISDSCLVDTISGPYSFLGFSGIEEEDELTPPAAPPPSKASPAPHYLMLNKQNSFEHDESLGILTPDQMTDFTVALECSRSSSCDNLTGSGGSRFALTRASASRPSDLPTSADVEPTDGSSERTPSPEELPLDPKPVGSVESSEPAIRGVVPVSFVTSVTSITSLEAGYQGDGENSRPASRGADPPPMAQPANLPAPCAHDPMTDSDFFTESDADAHEEIVRGDRRAQVIDGTLFCAPGERRCPSFTGEEMDSSGIYSDLDKRQDERHPEESQSPEDRTPDSIDTVSQKSQPSPDKPDLANNSPVIMDCLEVPPNSSAWDTSADSNVSASALEQTVIEVAMVSDTASPKPANKSDSLPLKKYKMPKRNVVSKIKAMIESGPKEDTEKEARRPQRLPRKGGRWDAVMSKIEAGKNEQRSRPPRKEVKSRVLQALGTSLSSSSSATAVTATATTSSNTKSPATRRGTSDVNNKTKRRLRVRQDVNSPTQETCHSSVQSSMSDLSSAPTKDTSRSVKKRLGSPGGSEGSTQSTPRIFSPRQQQPPSSLTINTATANSEDNNNINTSNNNNGSAPFSGGHVGNNNNSTNHSRGFSHSQRSPTTVTPPRRLVGTRSTANQQVRSGPTSSEAKKNSLDVSKVNLEKSPSAGRKPAVPKRLPFNVPPKSPQQQQQQNSGLTKDRGPKESANSVARAPPVETRDQAEQTEEIKDLKETQLTEEAKLRYERCVERDELSVQALCVIVQYLAHQLDGFSAPNLKTECERMKSDWLMARMEADQLRAKHLQTEENLIVEREDHQRALDRLRTDLEAQHAERIADLESGLESRLQEERDKFEARLVEALKEAAMEHQAEINRIRVEHEAEQARKEAETDRRSVVHDQGAALRAEVESLRSVLELRSQEITNLRSEIDGFRREVEGKEALEQKVESLEARCEDLKAQIQRKESFERQLSHENKVLLESIHQVSKQNKRLSQHSEELQWRLRQNNEVVTVLANQLATPSQRLSRSLGPEHLEHTHSPDDSPPASPMVKSMVEKSDSVSWTLEIEESPEAMASRLLRRSGSACRGMSPGDPRSKRPRQPTSSSSSNSTPGTATVSRQSSLRLTPQRAVVLRTRSKSVSVADSVTKETWAPMSFTSTPSSVVRRRPRSDPASAAAVDVDTDAETNPGPRPQEAGGEAMISEETSASSSEDESSASSDIPRLAMEFSWSESEG</sequence>
<feature type="compositionally biased region" description="Low complexity" evidence="3">
    <location>
        <begin position="1246"/>
        <end position="1262"/>
    </location>
</feature>
<feature type="region of interest" description="Disordered" evidence="3">
    <location>
        <begin position="1697"/>
        <end position="1720"/>
    </location>
</feature>
<dbReference type="KEGG" id="ccin:107270306"/>
<feature type="compositionally biased region" description="Basic and acidic residues" evidence="3">
    <location>
        <begin position="1697"/>
        <end position="1707"/>
    </location>
</feature>
<reference evidence="5" key="1">
    <citation type="submission" date="2025-08" db="UniProtKB">
        <authorList>
            <consortium name="RefSeq"/>
        </authorList>
    </citation>
    <scope>IDENTIFICATION</scope>
</reference>
<feature type="compositionally biased region" description="Polar residues" evidence="3">
    <location>
        <begin position="1218"/>
        <end position="1245"/>
    </location>
</feature>
<dbReference type="PANTHER" id="PTHR24200:SF11">
    <property type="entry name" value="TOUCAN, ISOFORM A"/>
    <property type="match status" value="1"/>
</dbReference>
<dbReference type="Proteomes" id="UP000694920">
    <property type="component" value="Unplaced"/>
</dbReference>
<feature type="coiled-coil region" evidence="2">
    <location>
        <begin position="1475"/>
        <end position="1556"/>
    </location>
</feature>
<dbReference type="GO" id="GO:0008017">
    <property type="term" value="F:microtubule binding"/>
    <property type="evidence" value="ECO:0007669"/>
    <property type="project" value="TreeGrafter"/>
</dbReference>
<feature type="compositionally biased region" description="Polar residues" evidence="3">
    <location>
        <begin position="1007"/>
        <end position="1019"/>
    </location>
</feature>
<dbReference type="GO" id="GO:0005634">
    <property type="term" value="C:nucleus"/>
    <property type="evidence" value="ECO:0007669"/>
    <property type="project" value="TreeGrafter"/>
</dbReference>
<evidence type="ECO:0000256" key="1">
    <source>
        <dbReference type="ARBA" id="ARBA00023054"/>
    </source>
</evidence>
<accession>A0AAJ7C2X9</accession>
<feature type="region of interest" description="Disordered" evidence="3">
    <location>
        <begin position="1748"/>
        <end position="1899"/>
    </location>
</feature>
<dbReference type="RefSeq" id="XP_015600684.1">
    <property type="nucleotide sequence ID" value="XM_015745198.2"/>
</dbReference>
<dbReference type="GeneID" id="107270306"/>
<keyword evidence="4" id="KW-1185">Reference proteome</keyword>
<dbReference type="GO" id="GO:0005737">
    <property type="term" value="C:cytoplasm"/>
    <property type="evidence" value="ECO:0007669"/>
    <property type="project" value="TreeGrafter"/>
</dbReference>
<feature type="region of interest" description="Disordered" evidence="3">
    <location>
        <begin position="930"/>
        <end position="1019"/>
    </location>
</feature>
<proteinExistence type="predicted"/>
<dbReference type="PANTHER" id="PTHR24200">
    <property type="entry name" value="TOUCAN, ISOFORM A"/>
    <property type="match status" value="1"/>
</dbReference>
<feature type="region of interest" description="Disordered" evidence="3">
    <location>
        <begin position="857"/>
        <end position="918"/>
    </location>
</feature>
<feature type="compositionally biased region" description="Basic and acidic residues" evidence="3">
    <location>
        <begin position="1073"/>
        <end position="1084"/>
    </location>
</feature>
<dbReference type="InterPro" id="IPR051293">
    <property type="entry name" value="MTUS1/CCDC69"/>
</dbReference>
<evidence type="ECO:0000256" key="3">
    <source>
        <dbReference type="SAM" id="MobiDB-lite"/>
    </source>
</evidence>
<feature type="compositionally biased region" description="Basic and acidic residues" evidence="3">
    <location>
        <begin position="907"/>
        <end position="918"/>
    </location>
</feature>
<feature type="region of interest" description="Disordered" evidence="3">
    <location>
        <begin position="1067"/>
        <end position="1401"/>
    </location>
</feature>
<feature type="compositionally biased region" description="Basic and acidic residues" evidence="3">
    <location>
        <begin position="1386"/>
        <end position="1401"/>
    </location>
</feature>
<feature type="compositionally biased region" description="Polar residues" evidence="3">
    <location>
        <begin position="1271"/>
        <end position="1294"/>
    </location>
</feature>
<protein>
    <submittedName>
        <fullName evidence="5">Uncharacterized protein LOC107270306 isoform X1</fullName>
    </submittedName>
</protein>
<dbReference type="CTD" id="33526"/>
<feature type="compositionally biased region" description="Low complexity" evidence="3">
    <location>
        <begin position="1185"/>
        <end position="1196"/>
    </location>
</feature>
<feature type="compositionally biased region" description="Basic and acidic residues" evidence="3">
    <location>
        <begin position="1103"/>
        <end position="1120"/>
    </location>
</feature>
<feature type="compositionally biased region" description="Basic and acidic residues" evidence="3">
    <location>
        <begin position="952"/>
        <end position="974"/>
    </location>
</feature>